<feature type="signal peptide" evidence="1">
    <location>
        <begin position="1"/>
        <end position="19"/>
    </location>
</feature>
<proteinExistence type="predicted"/>
<gene>
    <name evidence="2" type="ORF">QQS21_006964</name>
</gene>
<keyword evidence="3" id="KW-1185">Reference proteome</keyword>
<dbReference type="EMBL" id="JASWJB010000136">
    <property type="protein sequence ID" value="KAK2595308.1"/>
    <property type="molecule type" value="Genomic_DNA"/>
</dbReference>
<evidence type="ECO:0000313" key="2">
    <source>
        <dbReference type="EMBL" id="KAK2595308.1"/>
    </source>
</evidence>
<feature type="chain" id="PRO_5042564450" evidence="1">
    <location>
        <begin position="20"/>
        <end position="145"/>
    </location>
</feature>
<evidence type="ECO:0000256" key="1">
    <source>
        <dbReference type="SAM" id="SignalP"/>
    </source>
</evidence>
<sequence length="145" mass="16257">MRSGLFLAALSALVHAILANNICSDNAECNVRCREGRYKVVRGPDNLPALGCVVGFNRDDLIIKTCSNTKYEFGKARTKRHCHDVGGVFCQRFECILTPAQEYLFDKVCNRFTGVPNTVQEQVWSEDALKRCQDGVTNGHTNMRQ</sequence>
<protein>
    <submittedName>
        <fullName evidence="2">Uncharacterized protein</fullName>
    </submittedName>
</protein>
<accession>A0AAJ0CP01</accession>
<keyword evidence="1" id="KW-0732">Signal</keyword>
<dbReference type="Proteomes" id="UP001251528">
    <property type="component" value="Unassembled WGS sequence"/>
</dbReference>
<organism evidence="2 3">
    <name type="scientific">Conoideocrella luteorostrata</name>
    <dbReference type="NCBI Taxonomy" id="1105319"/>
    <lineage>
        <taxon>Eukaryota</taxon>
        <taxon>Fungi</taxon>
        <taxon>Dikarya</taxon>
        <taxon>Ascomycota</taxon>
        <taxon>Pezizomycotina</taxon>
        <taxon>Sordariomycetes</taxon>
        <taxon>Hypocreomycetidae</taxon>
        <taxon>Hypocreales</taxon>
        <taxon>Clavicipitaceae</taxon>
        <taxon>Conoideocrella</taxon>
    </lineage>
</organism>
<name>A0AAJ0CP01_9HYPO</name>
<comment type="caution">
    <text evidence="2">The sequence shown here is derived from an EMBL/GenBank/DDBJ whole genome shotgun (WGS) entry which is preliminary data.</text>
</comment>
<dbReference type="AlphaFoldDB" id="A0AAJ0CP01"/>
<evidence type="ECO:0000313" key="3">
    <source>
        <dbReference type="Proteomes" id="UP001251528"/>
    </source>
</evidence>
<reference evidence="2" key="1">
    <citation type="submission" date="2023-06" db="EMBL/GenBank/DDBJ databases">
        <title>Conoideocrella luteorostrata (Hypocreales: Clavicipitaceae), a potential biocontrol fungus for elongate hemlock scale in United States Christmas tree production areas.</title>
        <authorList>
            <person name="Barrett H."/>
            <person name="Lovett B."/>
            <person name="Macias A.M."/>
            <person name="Stajich J.E."/>
            <person name="Kasson M.T."/>
        </authorList>
    </citation>
    <scope>NUCLEOTIDE SEQUENCE</scope>
    <source>
        <strain evidence="2">ARSEF 14590</strain>
    </source>
</reference>